<feature type="chain" id="PRO_5045701418" evidence="3">
    <location>
        <begin position="19"/>
        <end position="184"/>
    </location>
</feature>
<organism evidence="5 6">
    <name type="scientific">Sphingomonas naphthae</name>
    <dbReference type="NCBI Taxonomy" id="1813468"/>
    <lineage>
        <taxon>Bacteria</taxon>
        <taxon>Pseudomonadati</taxon>
        <taxon>Pseudomonadota</taxon>
        <taxon>Alphaproteobacteria</taxon>
        <taxon>Sphingomonadales</taxon>
        <taxon>Sphingomonadaceae</taxon>
        <taxon>Sphingomonas</taxon>
    </lineage>
</organism>
<dbReference type="EMBL" id="CP117411">
    <property type="protein sequence ID" value="WCT74904.1"/>
    <property type="molecule type" value="Genomic_DNA"/>
</dbReference>
<dbReference type="InterPro" id="IPR005653">
    <property type="entry name" value="OstA-like_N"/>
</dbReference>
<dbReference type="PANTHER" id="PTHR36504:SF1">
    <property type="entry name" value="LIPOPOLYSACCHARIDE EXPORT SYSTEM PROTEIN LPTA"/>
    <property type="match status" value="1"/>
</dbReference>
<keyword evidence="1 3" id="KW-0732">Signal</keyword>
<evidence type="ECO:0000256" key="3">
    <source>
        <dbReference type="SAM" id="SignalP"/>
    </source>
</evidence>
<name>A0ABY7TSQ6_9SPHN</name>
<dbReference type="PANTHER" id="PTHR36504">
    <property type="entry name" value="LIPOPOLYSACCHARIDE EXPORT SYSTEM PROTEIN LPTA"/>
    <property type="match status" value="1"/>
</dbReference>
<keyword evidence="6" id="KW-1185">Reference proteome</keyword>
<feature type="signal peptide" evidence="3">
    <location>
        <begin position="1"/>
        <end position="18"/>
    </location>
</feature>
<evidence type="ECO:0000256" key="2">
    <source>
        <dbReference type="SAM" id="MobiDB-lite"/>
    </source>
</evidence>
<protein>
    <submittedName>
        <fullName evidence="5">LptA/OstA family protein</fullName>
    </submittedName>
</protein>
<dbReference type="Pfam" id="PF03968">
    <property type="entry name" value="LptD_N"/>
    <property type="match status" value="1"/>
</dbReference>
<evidence type="ECO:0000256" key="1">
    <source>
        <dbReference type="ARBA" id="ARBA00022729"/>
    </source>
</evidence>
<dbReference type="InterPro" id="IPR052037">
    <property type="entry name" value="LPS_export_LptA"/>
</dbReference>
<evidence type="ECO:0000313" key="6">
    <source>
        <dbReference type="Proteomes" id="UP001220395"/>
    </source>
</evidence>
<dbReference type="Proteomes" id="UP001220395">
    <property type="component" value="Chromosome"/>
</dbReference>
<feature type="domain" description="Organic solvent tolerance-like N-terminal" evidence="4">
    <location>
        <begin position="40"/>
        <end position="147"/>
    </location>
</feature>
<feature type="region of interest" description="Disordered" evidence="2">
    <location>
        <begin position="151"/>
        <end position="184"/>
    </location>
</feature>
<dbReference type="RefSeq" id="WP_273690329.1">
    <property type="nucleotide sequence ID" value="NZ_CP117411.1"/>
</dbReference>
<sequence>MTARLPLFLMLATLPAAIAIGQSATVSSLKGHNANAPVDVAADRIELQDRADRAIFTGNVKVKQGDMTMDAPRMTVAYARAAGADPQVQRIDASGGVTVTSPTETAKGNFGIYDVNRRLVTLIGNVRVTRGTNNVNGSRLTIDLTTGRASVDGSRVPGNATTTGPGGVAGGRVTGRFSVPQRTN</sequence>
<reference evidence="5 6" key="1">
    <citation type="submission" date="2023-02" db="EMBL/GenBank/DDBJ databases">
        <title>Genome sequence of Sphingomonas naphthae.</title>
        <authorList>
            <person name="Kim S."/>
            <person name="Heo J."/>
            <person name="Kwon S.-W."/>
        </authorList>
    </citation>
    <scope>NUCLEOTIDE SEQUENCE [LARGE SCALE GENOMIC DNA]</scope>
    <source>
        <strain evidence="5 6">KACC 18716</strain>
    </source>
</reference>
<feature type="compositionally biased region" description="Gly residues" evidence="2">
    <location>
        <begin position="164"/>
        <end position="173"/>
    </location>
</feature>
<gene>
    <name evidence="5" type="ORF">PQ455_06710</name>
</gene>
<evidence type="ECO:0000259" key="4">
    <source>
        <dbReference type="Pfam" id="PF03968"/>
    </source>
</evidence>
<dbReference type="Gene3D" id="2.60.450.10">
    <property type="entry name" value="Lipopolysaccharide (LPS) transport protein A like domain"/>
    <property type="match status" value="1"/>
</dbReference>
<accession>A0ABY7TSQ6</accession>
<evidence type="ECO:0000313" key="5">
    <source>
        <dbReference type="EMBL" id="WCT74904.1"/>
    </source>
</evidence>
<proteinExistence type="predicted"/>